<dbReference type="RefSeq" id="WP_003051939.1">
    <property type="nucleotide sequence ID" value="NZ_CP006704.1"/>
</dbReference>
<dbReference type="Proteomes" id="UP000028782">
    <property type="component" value="Chromosome"/>
</dbReference>
<keyword evidence="1" id="KW-0413">Isomerase</keyword>
<organism evidence="1 2">
    <name type="scientific">Comamonas testosteroni TK102</name>
    <dbReference type="NCBI Taxonomy" id="1392005"/>
    <lineage>
        <taxon>Bacteria</taxon>
        <taxon>Pseudomonadati</taxon>
        <taxon>Pseudomonadota</taxon>
        <taxon>Betaproteobacteria</taxon>
        <taxon>Burkholderiales</taxon>
        <taxon>Comamonadaceae</taxon>
        <taxon>Comamonas</taxon>
    </lineage>
</organism>
<dbReference type="InterPro" id="IPR014347">
    <property type="entry name" value="Tautomerase/MIF_sf"/>
</dbReference>
<evidence type="ECO:0000313" key="1">
    <source>
        <dbReference type="EMBL" id="AIJ48748.1"/>
    </source>
</evidence>
<dbReference type="Pfam" id="PF02962">
    <property type="entry name" value="CHMI"/>
    <property type="match status" value="1"/>
</dbReference>
<dbReference type="PANTHER" id="PTHR37950">
    <property type="entry name" value="4-HYDROXYPHENYLACETATE CATABOLISM PROTEIN"/>
    <property type="match status" value="1"/>
</dbReference>
<dbReference type="PANTHER" id="PTHR37950:SF1">
    <property type="entry name" value="4-HYDROXYPHENYLACETATE CATABOLISM PROTEIN"/>
    <property type="match status" value="1"/>
</dbReference>
<dbReference type="KEGG" id="ctes:O987_23325"/>
<dbReference type="HOGENOM" id="CLU_139188_3_0_4"/>
<proteinExistence type="predicted"/>
<reference evidence="1 2" key="1">
    <citation type="journal article" date="2014" name="Genome Announc.">
        <title>Complete Genome Sequence of Polychlorinated Biphenyl Degrader Comamonas testosteroni TK102 (NBRC 109938).</title>
        <authorList>
            <person name="Fukuda K."/>
            <person name="Hosoyama A."/>
            <person name="Tsuchikane K."/>
            <person name="Ohji S."/>
            <person name="Yamazoe A."/>
            <person name="Fujita N."/>
            <person name="Shintani M."/>
            <person name="Kimbara K."/>
        </authorList>
    </citation>
    <scope>NUCLEOTIDE SEQUENCE [LARGE SCALE GENOMIC DNA]</scope>
    <source>
        <strain evidence="1">TK102</strain>
    </source>
</reference>
<protein>
    <submittedName>
        <fullName evidence="1">5-carboxymethyl-2-hydroxymuconate isomerase</fullName>
    </submittedName>
</protein>
<dbReference type="SUPFAM" id="SSF55331">
    <property type="entry name" value="Tautomerase/MIF"/>
    <property type="match status" value="1"/>
</dbReference>
<dbReference type="InterPro" id="IPR004220">
    <property type="entry name" value="5-COMe_2-OHmuconate_Isoase"/>
</dbReference>
<evidence type="ECO:0000313" key="2">
    <source>
        <dbReference type="Proteomes" id="UP000028782"/>
    </source>
</evidence>
<dbReference type="CDD" id="cd00580">
    <property type="entry name" value="CHMI"/>
    <property type="match status" value="1"/>
</dbReference>
<accession>A0A076PSQ0</accession>
<dbReference type="AlphaFoldDB" id="A0A076PSQ0"/>
<name>A0A076PSQ0_COMTE</name>
<gene>
    <name evidence="1" type="ORF">O987_23325</name>
</gene>
<dbReference type="Gene3D" id="3.30.429.10">
    <property type="entry name" value="Macrophage Migration Inhibitory Factor"/>
    <property type="match status" value="1"/>
</dbReference>
<dbReference type="EMBL" id="CP006704">
    <property type="protein sequence ID" value="AIJ48748.1"/>
    <property type="molecule type" value="Genomic_DNA"/>
</dbReference>
<dbReference type="GO" id="GO:0008704">
    <property type="term" value="F:5-carboxymethyl-2-hydroxymuconate delta-isomerase activity"/>
    <property type="evidence" value="ECO:0007669"/>
    <property type="project" value="InterPro"/>
</dbReference>
<sequence length="121" mass="13663">MPHLHIEYTDNLTGLNERELMRDINAVVCSHPTVLDEADVKARIARLNLDHVYIGTQPENRGFVHVHLQLMAGRSTEAKKQMSDGIAEVLRRLVPQPADVMVQLSVDVSDMDKATYFKGRL</sequence>